<sequence>MARPNRLLPATMPDVAVGLLTDPGLAAELVDRLHGDLSERLGARVDVVHDPFEAMYPDISLLMEKAREHVRGTVWDLVICVTDQPMPGDSGVAMAGLHTADRVAVISLPALGWFHRRRLRASIVEIVGYFVSCETPAMPVPTTSVRRSESHVDVVLPRRWAVLQAVIGMVRVNRPWRLFRGLSRALAGALTGMTFGVLYSTIWTLAAVLSPARLAAATVAGIAILTVWIIVGHELWESAPQTRLRNISTVVTVAVGAFAFFVALFAIALGVMALVIPPGYLAGVLGHPVGLSDYVTIALMASVIGTLAGAVGSGLENDTTVREATYGHRARQRRSRVEHEAEDGTTPTLRYRKD</sequence>
<gene>
    <name evidence="3" type="ORF">LWC34_49765</name>
</gene>
<feature type="transmembrane region" description="Helical" evidence="2">
    <location>
        <begin position="214"/>
        <end position="236"/>
    </location>
</feature>
<dbReference type="RefSeq" id="WP_233733091.1">
    <property type="nucleotide sequence ID" value="NZ_JAJVCN010000004.1"/>
</dbReference>
<keyword evidence="2" id="KW-0812">Transmembrane</keyword>
<evidence type="ECO:0000313" key="4">
    <source>
        <dbReference type="Proteomes" id="UP001521150"/>
    </source>
</evidence>
<evidence type="ECO:0000313" key="3">
    <source>
        <dbReference type="EMBL" id="MCE7010840.1"/>
    </source>
</evidence>
<feature type="region of interest" description="Disordered" evidence="1">
    <location>
        <begin position="326"/>
        <end position="354"/>
    </location>
</feature>
<dbReference type="EMBL" id="JAJVCN010000004">
    <property type="protein sequence ID" value="MCE7010840.1"/>
    <property type="molecule type" value="Genomic_DNA"/>
</dbReference>
<evidence type="ECO:0000256" key="1">
    <source>
        <dbReference type="SAM" id="MobiDB-lite"/>
    </source>
</evidence>
<reference evidence="3 4" key="1">
    <citation type="submission" date="2021-12" db="EMBL/GenBank/DDBJ databases">
        <title>Genome sequence of Kibdelosporangium philippinense ATCC 49844.</title>
        <authorList>
            <person name="Fedorov E.A."/>
            <person name="Omeragic M."/>
            <person name="Shalygina K.F."/>
            <person name="Maclea K.S."/>
        </authorList>
    </citation>
    <scope>NUCLEOTIDE SEQUENCE [LARGE SCALE GENOMIC DNA]</scope>
    <source>
        <strain evidence="3 4">ATCC 49844</strain>
    </source>
</reference>
<protein>
    <submittedName>
        <fullName evidence="3">Uncharacterized protein</fullName>
    </submittedName>
</protein>
<name>A0ABS8ZV27_9PSEU</name>
<proteinExistence type="predicted"/>
<comment type="caution">
    <text evidence="3">The sequence shown here is derived from an EMBL/GenBank/DDBJ whole genome shotgun (WGS) entry which is preliminary data.</text>
</comment>
<dbReference type="Proteomes" id="UP001521150">
    <property type="component" value="Unassembled WGS sequence"/>
</dbReference>
<keyword evidence="2" id="KW-0472">Membrane</keyword>
<accession>A0ABS8ZV27</accession>
<feature type="transmembrane region" description="Helical" evidence="2">
    <location>
        <begin position="185"/>
        <end position="208"/>
    </location>
</feature>
<keyword evidence="4" id="KW-1185">Reference proteome</keyword>
<feature type="transmembrane region" description="Helical" evidence="2">
    <location>
        <begin position="294"/>
        <end position="315"/>
    </location>
</feature>
<keyword evidence="2" id="KW-1133">Transmembrane helix</keyword>
<feature type="transmembrane region" description="Helical" evidence="2">
    <location>
        <begin position="248"/>
        <end position="274"/>
    </location>
</feature>
<organism evidence="3 4">
    <name type="scientific">Kibdelosporangium philippinense</name>
    <dbReference type="NCBI Taxonomy" id="211113"/>
    <lineage>
        <taxon>Bacteria</taxon>
        <taxon>Bacillati</taxon>
        <taxon>Actinomycetota</taxon>
        <taxon>Actinomycetes</taxon>
        <taxon>Pseudonocardiales</taxon>
        <taxon>Pseudonocardiaceae</taxon>
        <taxon>Kibdelosporangium</taxon>
    </lineage>
</organism>
<evidence type="ECO:0000256" key="2">
    <source>
        <dbReference type="SAM" id="Phobius"/>
    </source>
</evidence>